<accession>A0A0F0H524</accession>
<evidence type="ECO:0000313" key="7">
    <source>
        <dbReference type="EMBL" id="KJK50600.1"/>
    </source>
</evidence>
<proteinExistence type="inferred from homology"/>
<dbReference type="InterPro" id="IPR011990">
    <property type="entry name" value="TPR-like_helical_dom_sf"/>
</dbReference>
<dbReference type="Proteomes" id="UP000033393">
    <property type="component" value="Unassembled WGS sequence"/>
</dbReference>
<dbReference type="InterPro" id="IPR051677">
    <property type="entry name" value="AfsR-DnrI-RedD_regulator"/>
</dbReference>
<dbReference type="EMBL" id="JYJG01000055">
    <property type="protein sequence ID" value="KJK50600.1"/>
    <property type="molecule type" value="Genomic_DNA"/>
</dbReference>
<dbReference type="GO" id="GO:0000160">
    <property type="term" value="P:phosphorelay signal transduction system"/>
    <property type="evidence" value="ECO:0007669"/>
    <property type="project" value="InterPro"/>
</dbReference>
<evidence type="ECO:0000256" key="3">
    <source>
        <dbReference type="ARBA" id="ARBA00023125"/>
    </source>
</evidence>
<dbReference type="PANTHER" id="PTHR35807:SF1">
    <property type="entry name" value="TRANSCRIPTIONAL REGULATOR REDD"/>
    <property type="match status" value="1"/>
</dbReference>
<keyword evidence="8" id="KW-1185">Reference proteome</keyword>
<dbReference type="SMART" id="SM01043">
    <property type="entry name" value="BTAD"/>
    <property type="match status" value="1"/>
</dbReference>
<dbReference type="RefSeq" id="WP_045311152.1">
    <property type="nucleotide sequence ID" value="NZ_JYJG01000055.1"/>
</dbReference>
<evidence type="ECO:0000256" key="4">
    <source>
        <dbReference type="ARBA" id="ARBA00023163"/>
    </source>
</evidence>
<dbReference type="SMART" id="SM00862">
    <property type="entry name" value="Trans_reg_C"/>
    <property type="match status" value="1"/>
</dbReference>
<evidence type="ECO:0000313" key="8">
    <source>
        <dbReference type="Proteomes" id="UP000033393"/>
    </source>
</evidence>
<feature type="domain" description="OmpR/PhoB-type" evidence="6">
    <location>
        <begin position="1"/>
        <end position="84"/>
    </location>
</feature>
<dbReference type="InterPro" id="IPR005158">
    <property type="entry name" value="BTAD"/>
</dbReference>
<evidence type="ECO:0000256" key="5">
    <source>
        <dbReference type="PROSITE-ProRule" id="PRU01091"/>
    </source>
</evidence>
<dbReference type="PATRIC" id="fig|68170.10.peg.408"/>
<evidence type="ECO:0000256" key="1">
    <source>
        <dbReference type="ARBA" id="ARBA00005820"/>
    </source>
</evidence>
<keyword evidence="2" id="KW-0805">Transcription regulation</keyword>
<keyword evidence="3 5" id="KW-0238">DNA-binding</keyword>
<dbReference type="PROSITE" id="PS51755">
    <property type="entry name" value="OMPR_PHOB"/>
    <property type="match status" value="1"/>
</dbReference>
<sequence length="181" mass="19747">MLRLLGEVSAGEADLGSPKQRCLLAALAVDAGRVVPVDRLIDRIWGDAAPRRDTVHSYISRLRQAVGGPGLVIERRPAGYVLAGPVDLHLSRELRARGRFHEALELWRGEPLTGLPGEWAEDERGRLTLERLSLLHDLVDTRLRAGEGAQLAAELSSRAAEHPLDAERMGKLLATLPSHLG</sequence>
<dbReference type="Gene3D" id="1.10.10.10">
    <property type="entry name" value="Winged helix-like DNA-binding domain superfamily/Winged helix DNA-binding domain"/>
    <property type="match status" value="1"/>
</dbReference>
<feature type="DNA-binding region" description="OmpR/PhoB-type" evidence="5">
    <location>
        <begin position="1"/>
        <end position="84"/>
    </location>
</feature>
<organism evidence="7 8">
    <name type="scientific">Lentzea aerocolonigenes</name>
    <name type="common">Lechevalieria aerocolonigenes</name>
    <name type="synonym">Saccharothrix aerocolonigenes</name>
    <dbReference type="NCBI Taxonomy" id="68170"/>
    <lineage>
        <taxon>Bacteria</taxon>
        <taxon>Bacillati</taxon>
        <taxon>Actinomycetota</taxon>
        <taxon>Actinomycetes</taxon>
        <taxon>Pseudonocardiales</taxon>
        <taxon>Pseudonocardiaceae</taxon>
        <taxon>Lentzea</taxon>
    </lineage>
</organism>
<dbReference type="InterPro" id="IPR001867">
    <property type="entry name" value="OmpR/PhoB-type_DNA-bd"/>
</dbReference>
<dbReference type="GO" id="GO:0003677">
    <property type="term" value="F:DNA binding"/>
    <property type="evidence" value="ECO:0007669"/>
    <property type="project" value="UniProtKB-UniRule"/>
</dbReference>
<gene>
    <name evidence="7" type="ORF">UK23_10120</name>
</gene>
<dbReference type="InterPro" id="IPR036388">
    <property type="entry name" value="WH-like_DNA-bd_sf"/>
</dbReference>
<dbReference type="OrthoDB" id="4336084at2"/>
<dbReference type="SUPFAM" id="SSF48452">
    <property type="entry name" value="TPR-like"/>
    <property type="match status" value="1"/>
</dbReference>
<reference evidence="7 8" key="1">
    <citation type="submission" date="2015-02" db="EMBL/GenBank/DDBJ databases">
        <authorList>
            <person name="Ju K.-S."/>
            <person name="Doroghazi J.R."/>
            <person name="Metcalf W."/>
        </authorList>
    </citation>
    <scope>NUCLEOTIDE SEQUENCE [LARGE SCALE GENOMIC DNA]</scope>
    <source>
        <strain evidence="7 8">NRRL B-16140</strain>
    </source>
</reference>
<evidence type="ECO:0000259" key="6">
    <source>
        <dbReference type="PROSITE" id="PS51755"/>
    </source>
</evidence>
<evidence type="ECO:0000256" key="2">
    <source>
        <dbReference type="ARBA" id="ARBA00023015"/>
    </source>
</evidence>
<comment type="caution">
    <text evidence="7">The sequence shown here is derived from an EMBL/GenBank/DDBJ whole genome shotgun (WGS) entry which is preliminary data.</text>
</comment>
<name>A0A0F0H524_LENAE</name>
<keyword evidence="4" id="KW-0804">Transcription</keyword>
<dbReference type="GO" id="GO:0006355">
    <property type="term" value="P:regulation of DNA-templated transcription"/>
    <property type="evidence" value="ECO:0007669"/>
    <property type="project" value="InterPro"/>
</dbReference>
<dbReference type="Pfam" id="PF03704">
    <property type="entry name" value="BTAD"/>
    <property type="match status" value="1"/>
</dbReference>
<comment type="similarity">
    <text evidence="1">Belongs to the AfsR/DnrI/RedD regulatory family.</text>
</comment>
<dbReference type="PANTHER" id="PTHR35807">
    <property type="entry name" value="TRANSCRIPTIONAL REGULATOR REDD-RELATED"/>
    <property type="match status" value="1"/>
</dbReference>
<dbReference type="Gene3D" id="1.25.40.10">
    <property type="entry name" value="Tetratricopeptide repeat domain"/>
    <property type="match status" value="1"/>
</dbReference>
<dbReference type="AlphaFoldDB" id="A0A0F0H524"/>
<dbReference type="SUPFAM" id="SSF46894">
    <property type="entry name" value="C-terminal effector domain of the bipartite response regulators"/>
    <property type="match status" value="1"/>
</dbReference>
<dbReference type="Pfam" id="PF00486">
    <property type="entry name" value="Trans_reg_C"/>
    <property type="match status" value="1"/>
</dbReference>
<dbReference type="InterPro" id="IPR016032">
    <property type="entry name" value="Sig_transdc_resp-reg_C-effctor"/>
</dbReference>
<protein>
    <recommendedName>
        <fullName evidence="6">OmpR/PhoB-type domain-containing protein</fullName>
    </recommendedName>
</protein>